<gene>
    <name evidence="1" type="ORF">CKW00_11860</name>
</gene>
<dbReference type="Proteomes" id="UP000217561">
    <property type="component" value="Unassembled WGS sequence"/>
</dbReference>
<proteinExistence type="predicted"/>
<reference evidence="1 2" key="1">
    <citation type="submission" date="2017-08" db="EMBL/GenBank/DDBJ databases">
        <title>Salimicrobium alkalisoli sp. nov., isolated from saline alkaline soil.</title>
        <authorList>
            <person name="Zhang G."/>
            <person name="Xiong Q."/>
        </authorList>
    </citation>
    <scope>NUCLEOTIDE SEQUENCE [LARGE SCALE GENOMIC DNA]</scope>
    <source>
        <strain evidence="1 2">WN024</strain>
    </source>
</reference>
<dbReference type="EMBL" id="NSGH01000024">
    <property type="protein sequence ID" value="PBB04836.1"/>
    <property type="molecule type" value="Genomic_DNA"/>
</dbReference>
<name>A0ABX4HNS0_9BACI</name>
<keyword evidence="2" id="KW-1185">Reference proteome</keyword>
<comment type="caution">
    <text evidence="1">The sequence shown here is derived from an EMBL/GenBank/DDBJ whole genome shotgun (WGS) entry which is preliminary data.</text>
</comment>
<evidence type="ECO:0000313" key="2">
    <source>
        <dbReference type="Proteomes" id="UP000217561"/>
    </source>
</evidence>
<protein>
    <submittedName>
        <fullName evidence="1">Uncharacterized protein</fullName>
    </submittedName>
</protein>
<accession>A0ABX4HNS0</accession>
<sequence>MEEPDIKIAKNNHSGERVLEKVNYPTYLEENKGGEIGFVNTMKRDRFFDLSMDDIDLKT</sequence>
<dbReference type="RefSeq" id="WP_095822745.1">
    <property type="nucleotide sequence ID" value="NZ_NSGH01000024.1"/>
</dbReference>
<organism evidence="1 2">
    <name type="scientific">Salimicrobium humidisoli</name>
    <dbReference type="NCBI Taxonomy" id="2029857"/>
    <lineage>
        <taxon>Bacteria</taxon>
        <taxon>Bacillati</taxon>
        <taxon>Bacillota</taxon>
        <taxon>Bacilli</taxon>
        <taxon>Bacillales</taxon>
        <taxon>Bacillaceae</taxon>
        <taxon>Salimicrobium</taxon>
    </lineage>
</organism>
<evidence type="ECO:0000313" key="1">
    <source>
        <dbReference type="EMBL" id="PBB04836.1"/>
    </source>
</evidence>